<dbReference type="Proteomes" id="UP000238775">
    <property type="component" value="Unassembled WGS sequence"/>
</dbReference>
<evidence type="ECO:0000256" key="1">
    <source>
        <dbReference type="ARBA" id="ARBA00022723"/>
    </source>
</evidence>
<dbReference type="SUPFAM" id="SSF53800">
    <property type="entry name" value="Chelatase"/>
    <property type="match status" value="1"/>
</dbReference>
<evidence type="ECO:0000313" key="6">
    <source>
        <dbReference type="Proteomes" id="UP000255091"/>
    </source>
</evidence>
<name>A0A2S6D1W8_STAAU</name>
<accession>A0A2S6D1W8</accession>
<keyword evidence="2 4" id="KW-0456">Lyase</keyword>
<evidence type="ECO:0000313" key="3">
    <source>
        <dbReference type="EMBL" id="PPJ69791.1"/>
    </source>
</evidence>
<dbReference type="InterPro" id="IPR050963">
    <property type="entry name" value="Sirohydro_Cobaltochel/CbiX"/>
</dbReference>
<dbReference type="CDD" id="cd03416">
    <property type="entry name" value="CbiX_SirB_N"/>
    <property type="match status" value="1"/>
</dbReference>
<dbReference type="Pfam" id="PF01903">
    <property type="entry name" value="CbiX"/>
    <property type="match status" value="1"/>
</dbReference>
<dbReference type="AlphaFoldDB" id="A0A2S6D1W8"/>
<proteinExistence type="predicted"/>
<dbReference type="InterPro" id="IPR002762">
    <property type="entry name" value="CbiX-like"/>
</dbReference>
<dbReference type="EC" id="4.99.1.3" evidence="4"/>
<dbReference type="PANTHER" id="PTHR33542">
    <property type="entry name" value="SIROHYDROCHLORIN FERROCHELATASE, CHLOROPLASTIC"/>
    <property type="match status" value="1"/>
</dbReference>
<reference evidence="4 6" key="2">
    <citation type="submission" date="2018-06" db="EMBL/GenBank/DDBJ databases">
        <authorList>
            <consortium name="Pathogen Informatics"/>
            <person name="Doyle S."/>
        </authorList>
    </citation>
    <scope>NUCLEOTIDE SEQUENCE [LARGE SCALE GENOMIC DNA]</scope>
    <source>
        <strain evidence="4 6">NCTC6133</strain>
    </source>
</reference>
<dbReference type="Gene3D" id="3.40.50.1400">
    <property type="match status" value="2"/>
</dbReference>
<dbReference type="Proteomes" id="UP000255091">
    <property type="component" value="Unassembled WGS sequence"/>
</dbReference>
<protein>
    <submittedName>
        <fullName evidence="3">Sirohydrochlorin chelatase</fullName>
    </submittedName>
    <submittedName>
        <fullName evidence="4">Sirohydrochlorin ferrochelatase</fullName>
        <ecNumber evidence="4">4.99.1.3</ecNumber>
    </submittedName>
</protein>
<dbReference type="EMBL" id="UHAP01000001">
    <property type="protein sequence ID" value="SUK60154.1"/>
    <property type="molecule type" value="Genomic_DNA"/>
</dbReference>
<evidence type="ECO:0000313" key="4">
    <source>
        <dbReference type="EMBL" id="SUK60154.1"/>
    </source>
</evidence>
<evidence type="ECO:0000256" key="2">
    <source>
        <dbReference type="ARBA" id="ARBA00023239"/>
    </source>
</evidence>
<dbReference type="GO" id="GO:0046872">
    <property type="term" value="F:metal ion binding"/>
    <property type="evidence" value="ECO:0007669"/>
    <property type="project" value="UniProtKB-KW"/>
</dbReference>
<dbReference type="EMBL" id="PGWZ01000558">
    <property type="protein sequence ID" value="PPJ69791.1"/>
    <property type="molecule type" value="Genomic_DNA"/>
</dbReference>
<keyword evidence="1" id="KW-0479">Metal-binding</keyword>
<evidence type="ECO:0000313" key="5">
    <source>
        <dbReference type="Proteomes" id="UP000238775"/>
    </source>
</evidence>
<reference evidence="3 5" key="1">
    <citation type="submission" date="2017-11" db="EMBL/GenBank/DDBJ databases">
        <authorList>
            <person name="Founou R.C."/>
            <person name="Founou L."/>
            <person name="Allam M."/>
            <person name="Ismail A."/>
            <person name="Essack S.Y."/>
        </authorList>
    </citation>
    <scope>NUCLEOTIDE SEQUENCE [LARGE SCALE GENOMIC DNA]</scope>
    <source>
        <strain evidence="3 5">G703N2B1</strain>
    </source>
</reference>
<gene>
    <name evidence="4" type="primary">cbiX</name>
    <name evidence="3" type="ORF">CV021_14520</name>
    <name evidence="4" type="ORF">NCTC6133_03229</name>
</gene>
<sequence>MIWYTIRVKGLVNVNGNIIVAHGMRHGRQNQALLAFISELVKDDIHHYDIAFLESEHQDLETVMTTLVQSGVDHFKIVPLLIFSAMHYLKDIPDIVHEMKRRYPDIKVEVSEPLGTHPLMRRLIEQRICDALAGDEQQVGVMVVAHGNINGKFTKAHEELQICVQNLQISNPTYARTLYGEISFTHDLEIISKRYQKLIVVPLFLYDGRLVNKVKQQMNNMVINPDIHITPSINFDPILKQIINDRLESLNDSNENIKAQTKIKTFLK</sequence>
<organism evidence="4 6">
    <name type="scientific">Staphylococcus aureus</name>
    <dbReference type="NCBI Taxonomy" id="1280"/>
    <lineage>
        <taxon>Bacteria</taxon>
        <taxon>Bacillati</taxon>
        <taxon>Bacillota</taxon>
        <taxon>Bacilli</taxon>
        <taxon>Bacillales</taxon>
        <taxon>Staphylococcaceae</taxon>
        <taxon>Staphylococcus</taxon>
    </lineage>
</organism>
<dbReference type="PANTHER" id="PTHR33542:SF3">
    <property type="entry name" value="SIROHYDROCHLORIN FERROCHELATASE, CHLOROPLASTIC"/>
    <property type="match status" value="1"/>
</dbReference>
<dbReference type="GO" id="GO:0016852">
    <property type="term" value="F:sirohydrochlorin cobaltochelatase activity"/>
    <property type="evidence" value="ECO:0007669"/>
    <property type="project" value="UniProtKB-EC"/>
</dbReference>